<evidence type="ECO:0000256" key="1">
    <source>
        <dbReference type="ARBA" id="ARBA00010365"/>
    </source>
</evidence>
<protein>
    <recommendedName>
        <fullName evidence="2">Opioid growth factor receptor (OGFr) conserved domain-containing protein</fullName>
    </recommendedName>
</protein>
<dbReference type="InterPro" id="IPR039574">
    <property type="entry name" value="OGFr"/>
</dbReference>
<comment type="similarity">
    <text evidence="1">Belongs to the opioid growth factor receptor family.</text>
</comment>
<dbReference type="STRING" id="2512241.A0A553HRS5"/>
<evidence type="ECO:0000313" key="3">
    <source>
        <dbReference type="EMBL" id="TRX90653.1"/>
    </source>
</evidence>
<dbReference type="AlphaFoldDB" id="A0A553HRS5"/>
<organism evidence="3 4">
    <name type="scientific">Xylaria flabelliformis</name>
    <dbReference type="NCBI Taxonomy" id="2512241"/>
    <lineage>
        <taxon>Eukaryota</taxon>
        <taxon>Fungi</taxon>
        <taxon>Dikarya</taxon>
        <taxon>Ascomycota</taxon>
        <taxon>Pezizomycotina</taxon>
        <taxon>Sordariomycetes</taxon>
        <taxon>Xylariomycetidae</taxon>
        <taxon>Xylariales</taxon>
        <taxon>Xylariaceae</taxon>
        <taxon>Xylaria</taxon>
    </lineage>
</organism>
<dbReference type="PANTHER" id="PTHR14015">
    <property type="entry name" value="OPIOID GROWTH FACTOR RECEPTOR OGFR ZETA-TYPE OPIOID RECEPTOR"/>
    <property type="match status" value="1"/>
</dbReference>
<evidence type="ECO:0000259" key="2">
    <source>
        <dbReference type="Pfam" id="PF04664"/>
    </source>
</evidence>
<accession>A0A553HRS5</accession>
<proteinExistence type="inferred from homology"/>
<keyword evidence="4" id="KW-1185">Reference proteome</keyword>
<dbReference type="InterPro" id="IPR006757">
    <property type="entry name" value="OGF_rcpt"/>
</dbReference>
<reference evidence="4" key="1">
    <citation type="submission" date="2019-06" db="EMBL/GenBank/DDBJ databases">
        <title>Draft genome sequence of the griseofulvin-producing fungus Xylaria cubensis strain G536.</title>
        <authorList>
            <person name="Mead M.E."/>
            <person name="Raja H.A."/>
            <person name="Steenwyk J.L."/>
            <person name="Knowles S.L."/>
            <person name="Oberlies N.H."/>
            <person name="Rokas A."/>
        </authorList>
    </citation>
    <scope>NUCLEOTIDE SEQUENCE [LARGE SCALE GENOMIC DNA]</scope>
    <source>
        <strain evidence="4">G536</strain>
    </source>
</reference>
<evidence type="ECO:0000313" key="4">
    <source>
        <dbReference type="Proteomes" id="UP000319160"/>
    </source>
</evidence>
<dbReference type="Proteomes" id="UP000319160">
    <property type="component" value="Unassembled WGS sequence"/>
</dbReference>
<dbReference type="Pfam" id="PF04664">
    <property type="entry name" value="OGFr_N"/>
    <property type="match status" value="1"/>
</dbReference>
<gene>
    <name evidence="3" type="ORF">FHL15_008428</name>
</gene>
<feature type="domain" description="Opioid growth factor receptor (OGFr) conserved" evidence="2">
    <location>
        <begin position="40"/>
        <end position="184"/>
    </location>
</feature>
<name>A0A553HRS5_9PEZI</name>
<dbReference type="PANTHER" id="PTHR14015:SF2">
    <property type="entry name" value="OPIOID GROWTH FACTOR RECEPTOR (OGFR) CONSERVED DOMAIN-CONTAINING PROTEIN"/>
    <property type="match status" value="1"/>
</dbReference>
<dbReference type="OrthoDB" id="9030204at2759"/>
<dbReference type="EMBL" id="VFLP01000053">
    <property type="protein sequence ID" value="TRX90653.1"/>
    <property type="molecule type" value="Genomic_DNA"/>
</dbReference>
<dbReference type="GO" id="GO:0140625">
    <property type="term" value="F:opioid growth factor receptor activity"/>
    <property type="evidence" value="ECO:0007669"/>
    <property type="project" value="InterPro"/>
</dbReference>
<sequence length="205" mass="23393">MSSSSENHPSGRSMRRLVDFFDPTTRGPDSHGRTLDQILEWSDDKLESQHNYIQTVFPLPEESVFSFHAPVVDEETMLIFARSPELKSNLLRALKRMLAFYGFDAEDKEGSNLRLTITPKENCQPGFAHWVVRMDHNHLRITRIIRSLRILGLEGAAEDFYDAFIAVCKVRGRVGSSSIAFWTRALKNPLSHAPDGSEVAWLEKY</sequence>
<comment type="caution">
    <text evidence="3">The sequence shown here is derived from an EMBL/GenBank/DDBJ whole genome shotgun (WGS) entry which is preliminary data.</text>
</comment>
<dbReference type="GO" id="GO:0016020">
    <property type="term" value="C:membrane"/>
    <property type="evidence" value="ECO:0007669"/>
    <property type="project" value="InterPro"/>
</dbReference>